<reference evidence="3" key="1">
    <citation type="submission" date="2019-10" db="EMBL/GenBank/DDBJ databases">
        <authorList>
            <person name="Ross D.E."/>
            <person name="Gulliver D."/>
        </authorList>
    </citation>
    <scope>NUCLEOTIDE SEQUENCE</scope>
    <source>
        <strain evidence="3">DER-2019</strain>
    </source>
</reference>
<feature type="chain" id="PRO_5037415440" description="GerMN domain-containing protein" evidence="1">
    <location>
        <begin position="26"/>
        <end position="476"/>
    </location>
</feature>
<feature type="domain" description="GerMN" evidence="2">
    <location>
        <begin position="370"/>
        <end position="456"/>
    </location>
</feature>
<dbReference type="RefSeq" id="WP_148568091.1">
    <property type="nucleotide sequence ID" value="NZ_RXYA01000014.1"/>
</dbReference>
<evidence type="ECO:0000313" key="3">
    <source>
        <dbReference type="EMBL" id="MBC3888605.1"/>
    </source>
</evidence>
<feature type="signal peptide" evidence="1">
    <location>
        <begin position="1"/>
        <end position="25"/>
    </location>
</feature>
<evidence type="ECO:0000256" key="1">
    <source>
        <dbReference type="SAM" id="SignalP"/>
    </source>
</evidence>
<reference evidence="3" key="2">
    <citation type="submission" date="2020-10" db="EMBL/GenBank/DDBJ databases">
        <title>Comparative genomics of the Acetobacterium genus.</title>
        <authorList>
            <person name="Marshall C."/>
            <person name="May H."/>
            <person name="Norman S."/>
        </authorList>
    </citation>
    <scope>NUCLEOTIDE SEQUENCE</scope>
    <source>
        <strain evidence="3">DER-2019</strain>
    </source>
</reference>
<proteinExistence type="predicted"/>
<dbReference type="Proteomes" id="UP000616595">
    <property type="component" value="Unassembled WGS sequence"/>
</dbReference>
<dbReference type="OrthoDB" id="1683231at2"/>
<dbReference type="EMBL" id="WJBD01000010">
    <property type="protein sequence ID" value="MBC3888605.1"/>
    <property type="molecule type" value="Genomic_DNA"/>
</dbReference>
<evidence type="ECO:0000313" key="4">
    <source>
        <dbReference type="Proteomes" id="UP000616595"/>
    </source>
</evidence>
<keyword evidence="1" id="KW-0732">Signal</keyword>
<dbReference type="Pfam" id="PF10646">
    <property type="entry name" value="Germane"/>
    <property type="match status" value="1"/>
</dbReference>
<accession>A0A923KWN0</accession>
<evidence type="ECO:0000259" key="2">
    <source>
        <dbReference type="SMART" id="SM00909"/>
    </source>
</evidence>
<gene>
    <name evidence="3" type="ORF">GH810_09820</name>
</gene>
<protein>
    <recommendedName>
        <fullName evidence="2">GerMN domain-containing protein</fullName>
    </recommendedName>
</protein>
<dbReference type="AlphaFoldDB" id="A0A923KWN0"/>
<dbReference type="InterPro" id="IPR019606">
    <property type="entry name" value="GerMN"/>
</dbReference>
<sequence length="476" mass="53143">MRRILVYILTTFMMFAFFVPTSNLANSEVSVSYQAHVQNIGWQSFVGEGETAGTTGQSLRMEALKLNLDNAPGEASIKYEAHVQNVGWQSVVSNGQEAGTTGQSLRMEAVKITLENLPGYSVEYRAHVQNIGWMPWVKDGEIAGTTGQSLRLEAVEIRLVNEATPRIEDYFPIRENTKSVYEGQGNEFASYDVFIDYATPTKVQQRINNGGTEIVDVIEVVDHKLVKTLSKAETYYRENMLNKGNQEDVLLMEPLKTGTTWTLSDARVRSITNVAAAVTTPYGNFQALEVTTTSADQPNQKQLDYYVKDLGLVKSVSKIGENGEEITSSLKSIEEGAVMTQSISFFYPNINDEKIYYQVKKIDFHTNDITRVTLAAVYKQDAPFTVFSPNTKINSLYLNQDGMVYIDLSNDYLTEMNAGSELEAMRLQCIANTFGNYYGVERVLLTIDNQLYESGHMALGQGEYLTVDLNGTVLIN</sequence>
<dbReference type="SMART" id="SM00909">
    <property type="entry name" value="Germane"/>
    <property type="match status" value="1"/>
</dbReference>
<keyword evidence="4" id="KW-1185">Reference proteome</keyword>
<name>A0A923KWN0_9FIRM</name>
<dbReference type="InterPro" id="IPR006637">
    <property type="entry name" value="ChW"/>
</dbReference>
<dbReference type="Pfam" id="PF07538">
    <property type="entry name" value="ChW"/>
    <property type="match status" value="3"/>
</dbReference>
<dbReference type="SMART" id="SM00728">
    <property type="entry name" value="ChW"/>
    <property type="match status" value="3"/>
</dbReference>
<organism evidence="3 4">
    <name type="scientific">Acetobacterium paludosum</name>
    <dbReference type="NCBI Taxonomy" id="52693"/>
    <lineage>
        <taxon>Bacteria</taxon>
        <taxon>Bacillati</taxon>
        <taxon>Bacillota</taxon>
        <taxon>Clostridia</taxon>
        <taxon>Eubacteriales</taxon>
        <taxon>Eubacteriaceae</taxon>
        <taxon>Acetobacterium</taxon>
    </lineage>
</organism>
<comment type="caution">
    <text evidence="3">The sequence shown here is derived from an EMBL/GenBank/DDBJ whole genome shotgun (WGS) entry which is preliminary data.</text>
</comment>